<evidence type="ECO:0000256" key="1">
    <source>
        <dbReference type="ARBA" id="ARBA00023015"/>
    </source>
</evidence>
<reference evidence="6 7" key="1">
    <citation type="submission" date="2014-03" db="EMBL/GenBank/DDBJ databases">
        <title>Bradyrhizobium valentinum sp. nov., isolated from effective nodules of Lupinus mariae-josephae, a lupine endemic of basic-lime soils in Eastern Spain.</title>
        <authorList>
            <person name="Duran D."/>
            <person name="Rey L."/>
            <person name="Navarro A."/>
            <person name="Busquets A."/>
            <person name="Imperial J."/>
            <person name="Ruiz-Argueso T."/>
        </authorList>
    </citation>
    <scope>NUCLEOTIDE SEQUENCE [LARGE SCALE GENOMIC DNA]</scope>
    <source>
        <strain evidence="6 7">PAC68</strain>
    </source>
</reference>
<evidence type="ECO:0000313" key="6">
    <source>
        <dbReference type="EMBL" id="KRR08076.1"/>
    </source>
</evidence>
<dbReference type="InterPro" id="IPR036271">
    <property type="entry name" value="Tet_transcr_reg_TetR-rel_C_sf"/>
</dbReference>
<name>A0A0R3LK08_9BRAD</name>
<keyword evidence="3" id="KW-0804">Transcription</keyword>
<dbReference type="OrthoDB" id="7056813at2"/>
<evidence type="ECO:0000313" key="7">
    <source>
        <dbReference type="Proteomes" id="UP000050863"/>
    </source>
</evidence>
<keyword evidence="7" id="KW-1185">Reference proteome</keyword>
<dbReference type="InterPro" id="IPR001647">
    <property type="entry name" value="HTH_TetR"/>
</dbReference>
<dbReference type="STRING" id="280332.CQ12_14585"/>
<organism evidence="6 7">
    <name type="scientific">Bradyrhizobium jicamae</name>
    <dbReference type="NCBI Taxonomy" id="280332"/>
    <lineage>
        <taxon>Bacteria</taxon>
        <taxon>Pseudomonadati</taxon>
        <taxon>Pseudomonadota</taxon>
        <taxon>Alphaproteobacteria</taxon>
        <taxon>Hyphomicrobiales</taxon>
        <taxon>Nitrobacteraceae</taxon>
        <taxon>Bradyrhizobium</taxon>
    </lineage>
</organism>
<feature type="domain" description="HTH tetR-type" evidence="5">
    <location>
        <begin position="16"/>
        <end position="76"/>
    </location>
</feature>
<sequence>MPPRPARKALNTYHHGDLRDALVQAALHEVELGGPEAISISALAKKLGVSQPAPYKHFADRETLLTAVTAEAFRQFSAMMRAAIEKPSKQSKLSRFAQLTLDFGLRRNGIYRLMFASRTMACAPKGSELHSAAIETFELLVEALEAPAVGLLRERSALKIWASLHGVVMLAEQGLLTGQLAHVSREELVEDIVQETKLALSVAIEASGKTSQ</sequence>
<dbReference type="Pfam" id="PF00440">
    <property type="entry name" value="TetR_N"/>
    <property type="match status" value="1"/>
</dbReference>
<evidence type="ECO:0000256" key="4">
    <source>
        <dbReference type="PROSITE-ProRule" id="PRU00335"/>
    </source>
</evidence>
<evidence type="ECO:0000256" key="3">
    <source>
        <dbReference type="ARBA" id="ARBA00023163"/>
    </source>
</evidence>
<dbReference type="SUPFAM" id="SSF46689">
    <property type="entry name" value="Homeodomain-like"/>
    <property type="match status" value="1"/>
</dbReference>
<dbReference type="Gene3D" id="1.10.357.10">
    <property type="entry name" value="Tetracycline Repressor, domain 2"/>
    <property type="match status" value="1"/>
</dbReference>
<gene>
    <name evidence="6" type="ORF">CQ12_14585</name>
</gene>
<comment type="caution">
    <text evidence="6">The sequence shown here is derived from an EMBL/GenBank/DDBJ whole genome shotgun (WGS) entry which is preliminary data.</text>
</comment>
<proteinExistence type="predicted"/>
<dbReference type="RefSeq" id="WP_057835998.1">
    <property type="nucleotide sequence ID" value="NZ_LLXZ01000093.1"/>
</dbReference>
<dbReference type="EMBL" id="LLXZ01000093">
    <property type="protein sequence ID" value="KRR08076.1"/>
    <property type="molecule type" value="Genomic_DNA"/>
</dbReference>
<keyword evidence="2 4" id="KW-0238">DNA-binding</keyword>
<dbReference type="InterPro" id="IPR025996">
    <property type="entry name" value="MT1864/Rv1816-like_C"/>
</dbReference>
<dbReference type="SUPFAM" id="SSF48498">
    <property type="entry name" value="Tetracyclin repressor-like, C-terminal domain"/>
    <property type="match status" value="1"/>
</dbReference>
<dbReference type="PROSITE" id="PS50977">
    <property type="entry name" value="HTH_TETR_2"/>
    <property type="match status" value="1"/>
</dbReference>
<dbReference type="InterPro" id="IPR009057">
    <property type="entry name" value="Homeodomain-like_sf"/>
</dbReference>
<dbReference type="PANTHER" id="PTHR47506">
    <property type="entry name" value="TRANSCRIPTIONAL REGULATORY PROTEIN"/>
    <property type="match status" value="1"/>
</dbReference>
<dbReference type="AlphaFoldDB" id="A0A0R3LK08"/>
<evidence type="ECO:0000256" key="2">
    <source>
        <dbReference type="ARBA" id="ARBA00023125"/>
    </source>
</evidence>
<evidence type="ECO:0000259" key="5">
    <source>
        <dbReference type="PROSITE" id="PS50977"/>
    </source>
</evidence>
<keyword evidence="1" id="KW-0805">Transcription regulation</keyword>
<dbReference type="PANTHER" id="PTHR47506:SF1">
    <property type="entry name" value="HTH-TYPE TRANSCRIPTIONAL REGULATOR YJDC"/>
    <property type="match status" value="1"/>
</dbReference>
<feature type="DNA-binding region" description="H-T-H motif" evidence="4">
    <location>
        <begin position="39"/>
        <end position="58"/>
    </location>
</feature>
<dbReference type="GO" id="GO:0003677">
    <property type="term" value="F:DNA binding"/>
    <property type="evidence" value="ECO:0007669"/>
    <property type="project" value="UniProtKB-UniRule"/>
</dbReference>
<dbReference type="Pfam" id="PF13305">
    <property type="entry name" value="TetR_C_33"/>
    <property type="match status" value="1"/>
</dbReference>
<protein>
    <submittedName>
        <fullName evidence="6">Transcriptional regulator</fullName>
    </submittedName>
</protein>
<accession>A0A0R3LK08</accession>
<dbReference type="Proteomes" id="UP000050863">
    <property type="component" value="Unassembled WGS sequence"/>
</dbReference>